<organism evidence="2 3">
    <name type="scientific">Actinoplanes aureus</name>
    <dbReference type="NCBI Taxonomy" id="2792083"/>
    <lineage>
        <taxon>Bacteria</taxon>
        <taxon>Bacillati</taxon>
        <taxon>Actinomycetota</taxon>
        <taxon>Actinomycetes</taxon>
        <taxon>Micromonosporales</taxon>
        <taxon>Micromonosporaceae</taxon>
        <taxon>Actinoplanes</taxon>
    </lineage>
</organism>
<evidence type="ECO:0000256" key="1">
    <source>
        <dbReference type="SAM" id="SignalP"/>
    </source>
</evidence>
<proteinExistence type="predicted"/>
<feature type="chain" id="PRO_5038701024" description="Secreted protein" evidence="1">
    <location>
        <begin position="30"/>
        <end position="153"/>
    </location>
</feature>
<gene>
    <name evidence="2" type="ORF">I4J89_36895</name>
</gene>
<dbReference type="EMBL" id="JADQTO010000024">
    <property type="protein sequence ID" value="MBG0567040.1"/>
    <property type="molecule type" value="Genomic_DNA"/>
</dbReference>
<evidence type="ECO:0000313" key="3">
    <source>
        <dbReference type="Proteomes" id="UP000598146"/>
    </source>
</evidence>
<keyword evidence="3" id="KW-1185">Reference proteome</keyword>
<dbReference type="AlphaFoldDB" id="A0A931CLB1"/>
<evidence type="ECO:0008006" key="4">
    <source>
        <dbReference type="Google" id="ProtNLM"/>
    </source>
</evidence>
<name>A0A931CLB1_9ACTN</name>
<dbReference type="Proteomes" id="UP000598146">
    <property type="component" value="Unassembled WGS sequence"/>
</dbReference>
<keyword evidence="1" id="KW-0732">Signal</keyword>
<reference evidence="2" key="1">
    <citation type="submission" date="2020-11" db="EMBL/GenBank/DDBJ databases">
        <title>Isolation and identification of active actinomycetes.</title>
        <authorList>
            <person name="Sun X."/>
        </authorList>
    </citation>
    <scope>NUCLEOTIDE SEQUENCE</scope>
    <source>
        <strain evidence="2">NEAU-A11</strain>
    </source>
</reference>
<accession>A0A931CLB1</accession>
<protein>
    <recommendedName>
        <fullName evidence="4">Secreted protein</fullName>
    </recommendedName>
</protein>
<evidence type="ECO:0000313" key="2">
    <source>
        <dbReference type="EMBL" id="MBG0567040.1"/>
    </source>
</evidence>
<comment type="caution">
    <text evidence="2">The sequence shown here is derived from an EMBL/GenBank/DDBJ whole genome shotgun (WGS) entry which is preliminary data.</text>
</comment>
<feature type="signal peptide" evidence="1">
    <location>
        <begin position="1"/>
        <end position="29"/>
    </location>
</feature>
<dbReference type="RefSeq" id="WP_196418812.1">
    <property type="nucleotide sequence ID" value="NZ_JADQTO010000024.1"/>
</dbReference>
<sequence>MRNLRRTRVLALGASIVALLTAGASPAWGNTTLEVRPGLSPFWPDGKNGSGPREYVTRNLDTEARNLYLRNCMVGYSCYAVGEGDGQHTFFELYYCDRRSLTNFLGRGAAVNHQTDDAVAELRDRGGWLEQTINPDNRPVSVNWDPVWYIDPC</sequence>